<evidence type="ECO:0000256" key="7">
    <source>
        <dbReference type="PROSITE-ProRule" id="PRU00533"/>
    </source>
</evidence>
<dbReference type="PROSITE" id="PS00949">
    <property type="entry name" value="AUTOINDUCER_SYNTH_1"/>
    <property type="match status" value="1"/>
</dbReference>
<dbReference type="Gene3D" id="3.40.630.30">
    <property type="match status" value="1"/>
</dbReference>
<comment type="similarity">
    <text evidence="7 8">Belongs to the autoinducer synthase family.</text>
</comment>
<evidence type="ECO:0000256" key="1">
    <source>
        <dbReference type="ARBA" id="ARBA00012340"/>
    </source>
</evidence>
<evidence type="ECO:0000256" key="4">
    <source>
        <dbReference type="ARBA" id="ARBA00022691"/>
    </source>
</evidence>
<evidence type="ECO:0000256" key="6">
    <source>
        <dbReference type="ARBA" id="ARBA00048576"/>
    </source>
</evidence>
<sequence length="189" mass="20548">MQFITGTQDALNPQVVSKMASYRYRVFVEKLGWQLECDEGRELDQFDRQDTVYVVGEDEAGEVVGTARLLPTSRPYLLGEVFPQLMGGAPVPRSPAIWELSRFAAVDFNGSIPGPLGQFSSHLTLELLRATAAVASAHGAQRLITVSPLGIERLLRNTGFMAHRAGPPVMVNGMPILACWIELPGVLAA</sequence>
<protein>
    <recommendedName>
        <fullName evidence="1 8">Acyl-homoserine-lactone synthase</fullName>
        <ecNumber evidence="1 8">2.3.1.184</ecNumber>
    </recommendedName>
    <alternativeName>
        <fullName evidence="8">Autoinducer synthesis protein</fullName>
    </alternativeName>
</protein>
<proteinExistence type="inferred from homology"/>
<dbReference type="EMBL" id="JBHUMV010000003">
    <property type="protein sequence ID" value="MFD2754082.1"/>
    <property type="molecule type" value="Genomic_DNA"/>
</dbReference>
<keyword evidence="4 8" id="KW-0949">S-adenosyl-L-methionine</keyword>
<dbReference type="InterPro" id="IPR018311">
    <property type="entry name" value="Autoind_synth_CS"/>
</dbReference>
<dbReference type="InterPro" id="IPR001690">
    <property type="entry name" value="Autoind_synthase"/>
</dbReference>
<dbReference type="PANTHER" id="PTHR39322">
    <property type="entry name" value="ACYL-HOMOSERINE-LACTONE SYNTHASE"/>
    <property type="match status" value="1"/>
</dbReference>
<evidence type="ECO:0000313" key="10">
    <source>
        <dbReference type="Proteomes" id="UP001597463"/>
    </source>
</evidence>
<keyword evidence="3 8" id="KW-0808">Transferase</keyword>
<dbReference type="RefSeq" id="WP_066470063.1">
    <property type="nucleotide sequence ID" value="NZ_BCNT01000001.1"/>
</dbReference>
<reference evidence="10" key="1">
    <citation type="journal article" date="2019" name="Int. J. Syst. Evol. Microbiol.">
        <title>The Global Catalogue of Microorganisms (GCM) 10K type strain sequencing project: providing services to taxonomists for standard genome sequencing and annotation.</title>
        <authorList>
            <consortium name="The Broad Institute Genomics Platform"/>
            <consortium name="The Broad Institute Genome Sequencing Center for Infectious Disease"/>
            <person name="Wu L."/>
            <person name="Ma J."/>
        </authorList>
    </citation>
    <scope>NUCLEOTIDE SEQUENCE [LARGE SCALE GENOMIC DNA]</scope>
    <source>
        <strain evidence="10">TISTR 1906</strain>
    </source>
</reference>
<dbReference type="SUPFAM" id="SSF55729">
    <property type="entry name" value="Acyl-CoA N-acyltransferases (Nat)"/>
    <property type="match status" value="1"/>
</dbReference>
<comment type="catalytic activity">
    <reaction evidence="6 8">
        <text>a fatty acyl-[ACP] + S-adenosyl-L-methionine = an N-acyl-L-homoserine lactone + S-methyl-5'-thioadenosine + holo-[ACP] + H(+)</text>
        <dbReference type="Rhea" id="RHEA:10096"/>
        <dbReference type="Rhea" id="RHEA-COMP:9685"/>
        <dbReference type="Rhea" id="RHEA-COMP:14125"/>
        <dbReference type="ChEBI" id="CHEBI:15378"/>
        <dbReference type="ChEBI" id="CHEBI:17509"/>
        <dbReference type="ChEBI" id="CHEBI:55474"/>
        <dbReference type="ChEBI" id="CHEBI:59789"/>
        <dbReference type="ChEBI" id="CHEBI:64479"/>
        <dbReference type="ChEBI" id="CHEBI:138651"/>
        <dbReference type="EC" id="2.3.1.184"/>
    </reaction>
</comment>
<dbReference type="InterPro" id="IPR016181">
    <property type="entry name" value="Acyl_CoA_acyltransferase"/>
</dbReference>
<evidence type="ECO:0000256" key="5">
    <source>
        <dbReference type="ARBA" id="ARBA00022929"/>
    </source>
</evidence>
<evidence type="ECO:0000256" key="3">
    <source>
        <dbReference type="ARBA" id="ARBA00022679"/>
    </source>
</evidence>
<evidence type="ECO:0000256" key="2">
    <source>
        <dbReference type="ARBA" id="ARBA00022654"/>
    </source>
</evidence>
<keyword evidence="10" id="KW-1185">Reference proteome</keyword>
<keyword evidence="2 7" id="KW-0673">Quorum sensing</keyword>
<dbReference type="EC" id="2.3.1.184" evidence="1 8"/>
<keyword evidence="5 7" id="KW-0071">Autoinducer synthesis</keyword>
<dbReference type="PANTHER" id="PTHR39322:SF1">
    <property type="entry name" value="ISOVALERYL-HOMOSERINE LACTONE SYNTHASE"/>
    <property type="match status" value="1"/>
</dbReference>
<organism evidence="9 10">
    <name type="scientific">Comamonas terrae</name>
    <dbReference type="NCBI Taxonomy" id="673548"/>
    <lineage>
        <taxon>Bacteria</taxon>
        <taxon>Pseudomonadati</taxon>
        <taxon>Pseudomonadota</taxon>
        <taxon>Betaproteobacteria</taxon>
        <taxon>Burkholderiales</taxon>
        <taxon>Comamonadaceae</taxon>
        <taxon>Comamonas</taxon>
    </lineage>
</organism>
<name>A0ABW5UKF2_9BURK</name>
<evidence type="ECO:0000256" key="8">
    <source>
        <dbReference type="RuleBase" id="RU361135"/>
    </source>
</evidence>
<gene>
    <name evidence="9" type="ORF">ACFSW6_08270</name>
</gene>
<comment type="caution">
    <text evidence="9">The sequence shown here is derived from an EMBL/GenBank/DDBJ whole genome shotgun (WGS) entry which is preliminary data.</text>
</comment>
<accession>A0ABW5UKF2</accession>
<dbReference type="Proteomes" id="UP001597463">
    <property type="component" value="Unassembled WGS sequence"/>
</dbReference>
<evidence type="ECO:0000313" key="9">
    <source>
        <dbReference type="EMBL" id="MFD2754082.1"/>
    </source>
</evidence>
<dbReference type="Pfam" id="PF00765">
    <property type="entry name" value="Autoind_synth"/>
    <property type="match status" value="1"/>
</dbReference>
<dbReference type="PRINTS" id="PR01549">
    <property type="entry name" value="AUTOINDCRSYN"/>
</dbReference>
<dbReference type="PROSITE" id="PS51187">
    <property type="entry name" value="AUTOINDUCER_SYNTH_2"/>
    <property type="match status" value="1"/>
</dbReference>